<dbReference type="InterPro" id="IPR033645">
    <property type="entry name" value="VirB9/CagX/TrbG_C"/>
</dbReference>
<proteinExistence type="inferred from homology"/>
<organism evidence="5 6">
    <name type="scientific">Asticcacaulis currens</name>
    <dbReference type="NCBI Taxonomy" id="2984210"/>
    <lineage>
        <taxon>Bacteria</taxon>
        <taxon>Pseudomonadati</taxon>
        <taxon>Pseudomonadota</taxon>
        <taxon>Alphaproteobacteria</taxon>
        <taxon>Caulobacterales</taxon>
        <taxon>Caulobacteraceae</taxon>
        <taxon>Asticcacaulis</taxon>
    </lineage>
</organism>
<dbReference type="InterPro" id="IPR010258">
    <property type="entry name" value="Conjugal_tfr_TrbG/VirB9/CagX"/>
</dbReference>
<protein>
    <submittedName>
        <fullName evidence="5">TrbG/VirB9 family P-type conjugative transfer protein</fullName>
    </submittedName>
</protein>
<keyword evidence="6" id="KW-1185">Reference proteome</keyword>
<dbReference type="Proteomes" id="UP001216595">
    <property type="component" value="Unassembled WGS sequence"/>
</dbReference>
<evidence type="ECO:0000256" key="4">
    <source>
        <dbReference type="SAM" id="SignalP"/>
    </source>
</evidence>
<feature type="chain" id="PRO_5046941097" evidence="4">
    <location>
        <begin position="18"/>
        <end position="288"/>
    </location>
</feature>
<accession>A0ABT5I9K7</accession>
<keyword evidence="2 4" id="KW-0732">Signal</keyword>
<feature type="region of interest" description="Disordered" evidence="3">
    <location>
        <begin position="260"/>
        <end position="288"/>
    </location>
</feature>
<comment type="caution">
    <text evidence="5">The sequence shown here is derived from an EMBL/GenBank/DDBJ whole genome shotgun (WGS) entry which is preliminary data.</text>
</comment>
<comment type="similarity">
    <text evidence="1">Belongs to the TrbG/VirB9 family.</text>
</comment>
<dbReference type="InterPro" id="IPR038161">
    <property type="entry name" value="VirB9/CagX/TrbG_C_sf"/>
</dbReference>
<dbReference type="RefSeq" id="WP_272739584.1">
    <property type="nucleotide sequence ID" value="NZ_JAQQKW010000001.1"/>
</dbReference>
<name>A0ABT5I9K7_9CAUL</name>
<reference evidence="5 6" key="1">
    <citation type="submission" date="2023-01" db="EMBL/GenBank/DDBJ databases">
        <title>Novel species of the genus Asticcacaulis isolated from rivers.</title>
        <authorList>
            <person name="Lu H."/>
        </authorList>
    </citation>
    <scope>NUCLEOTIDE SEQUENCE [LARGE SCALE GENOMIC DNA]</scope>
    <source>
        <strain evidence="5 6">DXS10W</strain>
    </source>
</reference>
<dbReference type="Gene3D" id="2.60.40.2500">
    <property type="match status" value="1"/>
</dbReference>
<evidence type="ECO:0000256" key="2">
    <source>
        <dbReference type="ARBA" id="ARBA00022729"/>
    </source>
</evidence>
<evidence type="ECO:0000313" key="6">
    <source>
        <dbReference type="Proteomes" id="UP001216595"/>
    </source>
</evidence>
<dbReference type="Pfam" id="PF03524">
    <property type="entry name" value="CagX"/>
    <property type="match status" value="1"/>
</dbReference>
<sequence length="288" mass="31511">MTLASLPLFLASLALPAAHEVAPALPVKPSDDLVIRLPYDEKEVVHVRVKAGVVTRIVLGADEEIEAAASGLPADCESASLLWCIRADKGASSVWIRPKPGARSNNLELRSNRHDYSFELEVVEDQVRRSPSGRILGRITARPHYRVIFQYPQAVVTNDKARAQAVSERTSSPVINRRYVFEPNKAGEPLVPLEMSDNGCFTRIRFASGSELPVVFKIGSDSKEQRLVMQMENGTVVLHETAATFIIRLGRARVKVKNQGFDPRSENPACGVSAEPGLIEKGAGHDGR</sequence>
<evidence type="ECO:0000256" key="1">
    <source>
        <dbReference type="ARBA" id="ARBA00006135"/>
    </source>
</evidence>
<feature type="signal peptide" evidence="4">
    <location>
        <begin position="1"/>
        <end position="17"/>
    </location>
</feature>
<evidence type="ECO:0000313" key="5">
    <source>
        <dbReference type="EMBL" id="MDC7692798.1"/>
    </source>
</evidence>
<dbReference type="CDD" id="cd06911">
    <property type="entry name" value="VirB9_CagX_TrbG"/>
    <property type="match status" value="1"/>
</dbReference>
<dbReference type="EMBL" id="JAQQKW010000001">
    <property type="protein sequence ID" value="MDC7692798.1"/>
    <property type="molecule type" value="Genomic_DNA"/>
</dbReference>
<evidence type="ECO:0000256" key="3">
    <source>
        <dbReference type="SAM" id="MobiDB-lite"/>
    </source>
</evidence>
<gene>
    <name evidence="5" type="ORF">PQU94_00740</name>
</gene>